<keyword evidence="5 6" id="KW-0349">Heme</keyword>
<reference evidence="7 9" key="1">
    <citation type="journal article" date="2020" name="Stud. Mycol.">
        <title>101 Dothideomycetes genomes: a test case for predicting lifestyles and emergence of pathogens.</title>
        <authorList>
            <person name="Haridas S."/>
            <person name="Albert R."/>
            <person name="Binder M."/>
            <person name="Bloem J."/>
            <person name="Labutti K."/>
            <person name="Salamov A."/>
            <person name="Andreopoulos B."/>
            <person name="Baker S."/>
            <person name="Barry K."/>
            <person name="Bills G."/>
            <person name="Bluhm B."/>
            <person name="Cannon C."/>
            <person name="Castanera R."/>
            <person name="Culley D."/>
            <person name="Daum C."/>
            <person name="Ezra D."/>
            <person name="Gonzalez J."/>
            <person name="Henrissat B."/>
            <person name="Kuo A."/>
            <person name="Liang C."/>
            <person name="Lipzen A."/>
            <person name="Lutzoni F."/>
            <person name="Magnuson J."/>
            <person name="Mondo S."/>
            <person name="Nolan M."/>
            <person name="Ohm R."/>
            <person name="Pangilinan J."/>
            <person name="Park H.-J."/>
            <person name="Ramirez L."/>
            <person name="Alfaro M."/>
            <person name="Sun H."/>
            <person name="Tritt A."/>
            <person name="Yoshinaga Y."/>
            <person name="Zwiers L.-H."/>
            <person name="Turgeon B."/>
            <person name="Goodwin S."/>
            <person name="Spatafora J."/>
            <person name="Crous P."/>
            <person name="Grigoriev I."/>
        </authorList>
    </citation>
    <scope>NUCLEOTIDE SEQUENCE</scope>
    <source>
        <strain evidence="7 9">CBS 304.34</strain>
    </source>
</reference>
<evidence type="ECO:0000256" key="1">
    <source>
        <dbReference type="ARBA" id="ARBA00001971"/>
    </source>
</evidence>
<dbReference type="Gene3D" id="1.10.630.10">
    <property type="entry name" value="Cytochrome P450"/>
    <property type="match status" value="1"/>
</dbReference>
<evidence type="ECO:0000313" key="9">
    <source>
        <dbReference type="RefSeq" id="XP_033579697.1"/>
    </source>
</evidence>
<dbReference type="InterPro" id="IPR001128">
    <property type="entry name" value="Cyt_P450"/>
</dbReference>
<dbReference type="InterPro" id="IPR017972">
    <property type="entry name" value="Cyt_P450_CS"/>
</dbReference>
<dbReference type="InterPro" id="IPR053007">
    <property type="entry name" value="CYP450_monoxygenase_sec-met"/>
</dbReference>
<dbReference type="GeneID" id="54464377"/>
<protein>
    <submittedName>
        <fullName evidence="7 9">Cytochrome P450</fullName>
    </submittedName>
</protein>
<evidence type="ECO:0000256" key="5">
    <source>
        <dbReference type="PIRSR" id="PIRSR602403-1"/>
    </source>
</evidence>
<dbReference type="Proteomes" id="UP000504636">
    <property type="component" value="Unplaced"/>
</dbReference>
<dbReference type="InterPro" id="IPR002403">
    <property type="entry name" value="Cyt_P450_E_grp-IV"/>
</dbReference>
<keyword evidence="6" id="KW-0503">Monooxygenase</keyword>
<name>A0A6A6YWG5_9PEZI</name>
<dbReference type="PANTHER" id="PTHR47582:SF1">
    <property type="entry name" value="P450, PUTATIVE (EUROFUNG)-RELATED"/>
    <property type="match status" value="1"/>
</dbReference>
<evidence type="ECO:0000256" key="3">
    <source>
        <dbReference type="ARBA" id="ARBA00022723"/>
    </source>
</evidence>
<dbReference type="GO" id="GO:0020037">
    <property type="term" value="F:heme binding"/>
    <property type="evidence" value="ECO:0007669"/>
    <property type="project" value="InterPro"/>
</dbReference>
<dbReference type="AlphaFoldDB" id="A0A6A6YWG5"/>
<reference evidence="9" key="3">
    <citation type="submission" date="2025-04" db="UniProtKB">
        <authorList>
            <consortium name="RefSeq"/>
        </authorList>
    </citation>
    <scope>IDENTIFICATION</scope>
    <source>
        <strain evidence="9">CBS 304.34</strain>
    </source>
</reference>
<dbReference type="GO" id="GO:0016705">
    <property type="term" value="F:oxidoreductase activity, acting on paired donors, with incorporation or reduction of molecular oxygen"/>
    <property type="evidence" value="ECO:0007669"/>
    <property type="project" value="InterPro"/>
</dbReference>
<dbReference type="PROSITE" id="PS00086">
    <property type="entry name" value="CYTOCHROME_P450"/>
    <property type="match status" value="1"/>
</dbReference>
<dbReference type="PANTHER" id="PTHR47582">
    <property type="entry name" value="P450, PUTATIVE (EUROFUNG)-RELATED"/>
    <property type="match status" value="1"/>
</dbReference>
<gene>
    <name evidence="7 9" type="ORF">BDZ99DRAFT_497079</name>
</gene>
<dbReference type="Pfam" id="PF00067">
    <property type="entry name" value="p450"/>
    <property type="match status" value="1"/>
</dbReference>
<dbReference type="GO" id="GO:0004497">
    <property type="term" value="F:monooxygenase activity"/>
    <property type="evidence" value="ECO:0007669"/>
    <property type="project" value="UniProtKB-KW"/>
</dbReference>
<keyword evidence="8" id="KW-1185">Reference proteome</keyword>
<dbReference type="EMBL" id="MU003697">
    <property type="protein sequence ID" value="KAF2812733.1"/>
    <property type="molecule type" value="Genomic_DNA"/>
</dbReference>
<keyword evidence="6" id="KW-0560">Oxidoreductase</keyword>
<comment type="cofactor">
    <cofactor evidence="1 5">
        <name>heme</name>
        <dbReference type="ChEBI" id="CHEBI:30413"/>
    </cofactor>
</comment>
<evidence type="ECO:0000313" key="7">
    <source>
        <dbReference type="EMBL" id="KAF2812733.1"/>
    </source>
</evidence>
<evidence type="ECO:0000256" key="6">
    <source>
        <dbReference type="RuleBase" id="RU000461"/>
    </source>
</evidence>
<comment type="similarity">
    <text evidence="2 6">Belongs to the cytochrome P450 family.</text>
</comment>
<sequence length="480" mass="54455">MAIKRTLSRYWMKHNNHGRSKPLVVYPKIPVFGHAIVQAHSPQGPIPPSNHNTFTSWAKVYTVFSVPLIQAVQKQNKALAFEPIQAKFSVKLCGSSQEAYHILEEDMDTENGKYGNIYLAMHQALNLGKTLNELNQAMALRHHVNLATTDAVYGPHNPFQNPNVEGAFWEFEREIPKLLYLPDWLARNGVRNRKLVADAFQNYFCNDYHKQASGLVQDFHTSEIAYGFSLSDRSLFEVGHALAILANTSAAVFWTVFYVFSTPGALREIREEISTIITSSVDDANTRKHCIDMTKVNTNCPILVSTFREAIRLHSIGISLRQVCKDSVLDGTYYLRKDAMVLMPTAAIHTNPLVWGPDVLEFNYRRFHPSNPHKVSPAAFRSFGGGTTLCPGRHFATTQVMAWTIMLVTRFDMEPVVGQWVQPTTENTNLANVMMSLDHDFHVEMSAREIYRDGNWSMRVTNNDAMFGATVEDLEWREKE</sequence>
<accession>A0A6A6YWG5</accession>
<reference evidence="9" key="2">
    <citation type="submission" date="2020-04" db="EMBL/GenBank/DDBJ databases">
        <authorList>
            <consortium name="NCBI Genome Project"/>
        </authorList>
    </citation>
    <scope>NUCLEOTIDE SEQUENCE</scope>
    <source>
        <strain evidence="9">CBS 304.34</strain>
    </source>
</reference>
<dbReference type="PRINTS" id="PR00465">
    <property type="entry name" value="EP450IV"/>
</dbReference>
<dbReference type="SUPFAM" id="SSF48264">
    <property type="entry name" value="Cytochrome P450"/>
    <property type="match status" value="1"/>
</dbReference>
<dbReference type="CDD" id="cd11040">
    <property type="entry name" value="CYP7_CYP8-like"/>
    <property type="match status" value="1"/>
</dbReference>
<dbReference type="OrthoDB" id="1470350at2759"/>
<dbReference type="RefSeq" id="XP_033579697.1">
    <property type="nucleotide sequence ID" value="XM_033723484.1"/>
</dbReference>
<evidence type="ECO:0000313" key="8">
    <source>
        <dbReference type="Proteomes" id="UP000504636"/>
    </source>
</evidence>
<dbReference type="GO" id="GO:0005506">
    <property type="term" value="F:iron ion binding"/>
    <property type="evidence" value="ECO:0007669"/>
    <property type="project" value="InterPro"/>
</dbReference>
<feature type="binding site" description="axial binding residue" evidence="5">
    <location>
        <position position="390"/>
    </location>
    <ligand>
        <name>heme</name>
        <dbReference type="ChEBI" id="CHEBI:30413"/>
    </ligand>
    <ligandPart>
        <name>Fe</name>
        <dbReference type="ChEBI" id="CHEBI:18248"/>
    </ligandPart>
</feature>
<proteinExistence type="inferred from homology"/>
<keyword evidence="4 5" id="KW-0408">Iron</keyword>
<organism evidence="7">
    <name type="scientific">Mytilinidion resinicola</name>
    <dbReference type="NCBI Taxonomy" id="574789"/>
    <lineage>
        <taxon>Eukaryota</taxon>
        <taxon>Fungi</taxon>
        <taxon>Dikarya</taxon>
        <taxon>Ascomycota</taxon>
        <taxon>Pezizomycotina</taxon>
        <taxon>Dothideomycetes</taxon>
        <taxon>Pleosporomycetidae</taxon>
        <taxon>Mytilinidiales</taxon>
        <taxon>Mytilinidiaceae</taxon>
        <taxon>Mytilinidion</taxon>
    </lineage>
</organism>
<keyword evidence="3 5" id="KW-0479">Metal-binding</keyword>
<evidence type="ECO:0000256" key="4">
    <source>
        <dbReference type="ARBA" id="ARBA00023004"/>
    </source>
</evidence>
<evidence type="ECO:0000256" key="2">
    <source>
        <dbReference type="ARBA" id="ARBA00010617"/>
    </source>
</evidence>
<dbReference type="InterPro" id="IPR036396">
    <property type="entry name" value="Cyt_P450_sf"/>
</dbReference>